<evidence type="ECO:0000256" key="1">
    <source>
        <dbReference type="ARBA" id="ARBA00023015"/>
    </source>
</evidence>
<dbReference type="OrthoDB" id="2585681at2"/>
<dbReference type="InterPro" id="IPR018060">
    <property type="entry name" value="HTH_AraC"/>
</dbReference>
<dbReference type="InterPro" id="IPR009057">
    <property type="entry name" value="Homeodomain-like_sf"/>
</dbReference>
<dbReference type="Gene3D" id="1.10.10.60">
    <property type="entry name" value="Homeodomain-like"/>
    <property type="match status" value="1"/>
</dbReference>
<gene>
    <name evidence="5" type="ORF">DRW42_06925</name>
</gene>
<keyword evidence="3" id="KW-0804">Transcription</keyword>
<dbReference type="Pfam" id="PF12833">
    <property type="entry name" value="HTH_18"/>
    <property type="match status" value="1"/>
</dbReference>
<dbReference type="PANTHER" id="PTHR43280:SF32">
    <property type="entry name" value="TRANSCRIPTIONAL REGULATORY PROTEIN"/>
    <property type="match status" value="1"/>
</dbReference>
<dbReference type="GO" id="GO:0003700">
    <property type="term" value="F:DNA-binding transcription factor activity"/>
    <property type="evidence" value="ECO:0007669"/>
    <property type="project" value="InterPro"/>
</dbReference>
<reference evidence="5 6" key="1">
    <citation type="submission" date="2018-07" db="EMBL/GenBank/DDBJ databases">
        <title>A draft genome of a endophytic bacteria, a new species of Pedobacter.</title>
        <authorList>
            <person name="Zhang Z.D."/>
            <person name="Chen Z.J."/>
        </authorList>
    </citation>
    <scope>NUCLEOTIDE SEQUENCE [LARGE SCALE GENOMIC DNA]</scope>
    <source>
        <strain evidence="5 6">RS10</strain>
    </source>
</reference>
<keyword evidence="6" id="KW-1185">Reference proteome</keyword>
<comment type="caution">
    <text evidence="5">The sequence shown here is derived from an EMBL/GenBank/DDBJ whole genome shotgun (WGS) entry which is preliminary data.</text>
</comment>
<dbReference type="PRINTS" id="PR00032">
    <property type="entry name" value="HTHARAC"/>
</dbReference>
<dbReference type="EMBL" id="QNQU01000005">
    <property type="protein sequence ID" value="RBQ08936.1"/>
    <property type="molecule type" value="Genomic_DNA"/>
</dbReference>
<dbReference type="SMART" id="SM00342">
    <property type="entry name" value="HTH_ARAC"/>
    <property type="match status" value="1"/>
</dbReference>
<dbReference type="Proteomes" id="UP000252081">
    <property type="component" value="Unassembled WGS sequence"/>
</dbReference>
<dbReference type="InterPro" id="IPR020449">
    <property type="entry name" value="Tscrpt_reg_AraC-type_HTH"/>
</dbReference>
<dbReference type="PROSITE" id="PS01124">
    <property type="entry name" value="HTH_ARAC_FAMILY_2"/>
    <property type="match status" value="1"/>
</dbReference>
<evidence type="ECO:0000256" key="3">
    <source>
        <dbReference type="ARBA" id="ARBA00023163"/>
    </source>
</evidence>
<evidence type="ECO:0000313" key="6">
    <source>
        <dbReference type="Proteomes" id="UP000252081"/>
    </source>
</evidence>
<keyword evidence="2" id="KW-0238">DNA-binding</keyword>
<accession>A0A366L538</accession>
<protein>
    <submittedName>
        <fullName evidence="5">AraC family transcriptional regulator</fullName>
    </submittedName>
</protein>
<dbReference type="RefSeq" id="WP_113948111.1">
    <property type="nucleotide sequence ID" value="NZ_QNQU01000005.1"/>
</dbReference>
<dbReference type="GO" id="GO:0043565">
    <property type="term" value="F:sequence-specific DNA binding"/>
    <property type="evidence" value="ECO:0007669"/>
    <property type="project" value="InterPro"/>
</dbReference>
<sequence>MKLSYIDSVTTGELHLTINEANFDRLFFQRDRKDMFLTIALNNGPSQYVSIDGIEYEFPANTVLPLMVNQSFTFTKPQQIIAWQYNRNFYCIVDHDREVSCVGFLFYGSAETMFIALDDQQQKKIKLLIEVFIDEFGDKDVIQRDMLQIMLKRLIIIVTRLAKQQYLKEPQLTEDKLDLLRKFNLLVENNYRKNHTVQFYAGQLNKSPKTLANAFALYNHKSPLMVIQDRIILEAKRLLMYTENSSKEIAYVLGYDDAAYFSNFFKKQVGVSPSSFRSSGSNHLSQR</sequence>
<dbReference type="PANTHER" id="PTHR43280">
    <property type="entry name" value="ARAC-FAMILY TRANSCRIPTIONAL REGULATOR"/>
    <property type="match status" value="1"/>
</dbReference>
<organism evidence="5 6">
    <name type="scientific">Pedobacter miscanthi</name>
    <dbReference type="NCBI Taxonomy" id="2259170"/>
    <lineage>
        <taxon>Bacteria</taxon>
        <taxon>Pseudomonadati</taxon>
        <taxon>Bacteroidota</taxon>
        <taxon>Sphingobacteriia</taxon>
        <taxon>Sphingobacteriales</taxon>
        <taxon>Sphingobacteriaceae</taxon>
        <taxon>Pedobacter</taxon>
    </lineage>
</organism>
<proteinExistence type="predicted"/>
<keyword evidence="1" id="KW-0805">Transcription regulation</keyword>
<name>A0A366L538_9SPHI</name>
<dbReference type="AlphaFoldDB" id="A0A366L538"/>
<evidence type="ECO:0000256" key="2">
    <source>
        <dbReference type="ARBA" id="ARBA00023125"/>
    </source>
</evidence>
<evidence type="ECO:0000259" key="4">
    <source>
        <dbReference type="PROSITE" id="PS01124"/>
    </source>
</evidence>
<evidence type="ECO:0000313" key="5">
    <source>
        <dbReference type="EMBL" id="RBQ08936.1"/>
    </source>
</evidence>
<dbReference type="SUPFAM" id="SSF46689">
    <property type="entry name" value="Homeodomain-like"/>
    <property type="match status" value="1"/>
</dbReference>
<feature type="domain" description="HTH araC/xylS-type" evidence="4">
    <location>
        <begin position="181"/>
        <end position="279"/>
    </location>
</feature>